<dbReference type="GO" id="GO:0042802">
    <property type="term" value="F:identical protein binding"/>
    <property type="evidence" value="ECO:0007669"/>
    <property type="project" value="UniProtKB-ARBA"/>
</dbReference>
<evidence type="ECO:0000256" key="5">
    <source>
        <dbReference type="ARBA" id="ARBA00023004"/>
    </source>
</evidence>
<dbReference type="Pfam" id="PF00210">
    <property type="entry name" value="Ferritin"/>
    <property type="match status" value="1"/>
</dbReference>
<dbReference type="PANTHER" id="PTHR11431">
    <property type="entry name" value="FERRITIN"/>
    <property type="match status" value="1"/>
</dbReference>
<reference evidence="10" key="1">
    <citation type="submission" date="2016-10" db="EMBL/GenBank/DDBJ databases">
        <authorList>
            <person name="Varghese N."/>
            <person name="Submissions S."/>
        </authorList>
    </citation>
    <scope>NUCLEOTIDE SEQUENCE [LARGE SCALE GENOMIC DNA]</scope>
    <source>
        <strain evidence="10">DSM 27839</strain>
    </source>
</reference>
<dbReference type="EC" id="1.16.3.2" evidence="7"/>
<dbReference type="GO" id="GO:0006879">
    <property type="term" value="P:intracellular iron ion homeostasis"/>
    <property type="evidence" value="ECO:0007669"/>
    <property type="project" value="UniProtKB-KW"/>
</dbReference>
<accession>A0A1H3D994</accession>
<comment type="function">
    <text evidence="7">Iron-storage protein.</text>
</comment>
<dbReference type="RefSeq" id="WP_074738128.1">
    <property type="nucleotide sequence ID" value="NZ_FNNP01000008.1"/>
</dbReference>
<evidence type="ECO:0000256" key="6">
    <source>
        <dbReference type="PIRSR" id="PIRSR601519-1"/>
    </source>
</evidence>
<dbReference type="GO" id="GO:0008198">
    <property type="term" value="F:ferrous iron binding"/>
    <property type="evidence" value="ECO:0007669"/>
    <property type="project" value="TreeGrafter"/>
</dbReference>
<evidence type="ECO:0000256" key="1">
    <source>
        <dbReference type="ARBA" id="ARBA00006950"/>
    </source>
</evidence>
<keyword evidence="5 6" id="KW-0408">Iron</keyword>
<dbReference type="OrthoDB" id="9801481at2"/>
<keyword evidence="2 7" id="KW-0409">Iron storage</keyword>
<keyword evidence="4" id="KW-0560">Oxidoreductase</keyword>
<dbReference type="STRING" id="985054.SAMN05444358_10821"/>
<feature type="binding site" evidence="6">
    <location>
        <position position="128"/>
    </location>
    <ligand>
        <name>Fe cation</name>
        <dbReference type="ChEBI" id="CHEBI:24875"/>
        <label>1</label>
    </ligand>
</feature>
<dbReference type="SUPFAM" id="SSF47240">
    <property type="entry name" value="Ferritin-like"/>
    <property type="match status" value="1"/>
</dbReference>
<dbReference type="GO" id="GO:0004322">
    <property type="term" value="F:ferroxidase activity"/>
    <property type="evidence" value="ECO:0007669"/>
    <property type="project" value="TreeGrafter"/>
</dbReference>
<dbReference type="GO" id="GO:0008199">
    <property type="term" value="F:ferric iron binding"/>
    <property type="evidence" value="ECO:0007669"/>
    <property type="project" value="InterPro"/>
</dbReference>
<dbReference type="PANTHER" id="PTHR11431:SF127">
    <property type="entry name" value="BACTERIAL NON-HEME FERRITIN"/>
    <property type="match status" value="1"/>
</dbReference>
<feature type="binding site" evidence="6">
    <location>
        <position position="51"/>
    </location>
    <ligand>
        <name>Fe cation</name>
        <dbReference type="ChEBI" id="CHEBI:24875"/>
        <label>1</label>
    </ligand>
</feature>
<gene>
    <name evidence="9" type="ORF">SAMN05444358_10821</name>
</gene>
<keyword evidence="3 6" id="KW-0479">Metal-binding</keyword>
<comment type="similarity">
    <text evidence="1 7">Belongs to the ferritin family. Prokaryotic subfamily.</text>
</comment>
<dbReference type="InterPro" id="IPR001519">
    <property type="entry name" value="Ferritin"/>
</dbReference>
<dbReference type="InterPro" id="IPR009078">
    <property type="entry name" value="Ferritin-like_SF"/>
</dbReference>
<evidence type="ECO:0000313" key="10">
    <source>
        <dbReference type="Proteomes" id="UP000183400"/>
    </source>
</evidence>
<evidence type="ECO:0000259" key="8">
    <source>
        <dbReference type="PROSITE" id="PS50905"/>
    </source>
</evidence>
<evidence type="ECO:0000256" key="7">
    <source>
        <dbReference type="RuleBase" id="RU361145"/>
    </source>
</evidence>
<proteinExistence type="inferred from homology"/>
<feature type="domain" description="Ferritin-like diiron" evidence="8">
    <location>
        <begin position="1"/>
        <end position="146"/>
    </location>
</feature>
<organism evidence="9 10">
    <name type="scientific">Ruegeria halocynthiae</name>
    <dbReference type="NCBI Taxonomy" id="985054"/>
    <lineage>
        <taxon>Bacteria</taxon>
        <taxon>Pseudomonadati</taxon>
        <taxon>Pseudomonadota</taxon>
        <taxon>Alphaproteobacteria</taxon>
        <taxon>Rhodobacterales</taxon>
        <taxon>Roseobacteraceae</taxon>
        <taxon>Ruegeria</taxon>
    </lineage>
</organism>
<dbReference type="InterPro" id="IPR008331">
    <property type="entry name" value="Ferritin_DPS_dom"/>
</dbReference>
<feature type="binding site" evidence="6">
    <location>
        <position position="18"/>
    </location>
    <ligand>
        <name>Fe cation</name>
        <dbReference type="ChEBI" id="CHEBI:24875"/>
        <label>1</label>
    </ligand>
</feature>
<protein>
    <recommendedName>
        <fullName evidence="7">Ferritin</fullName>
        <ecNumber evidence="7">1.16.3.2</ecNumber>
    </recommendedName>
</protein>
<dbReference type="Proteomes" id="UP000183400">
    <property type="component" value="Unassembled WGS sequence"/>
</dbReference>
<name>A0A1H3D994_9RHOB</name>
<dbReference type="FunFam" id="1.20.1260.10:FF:000001">
    <property type="entry name" value="Non-heme ferritin"/>
    <property type="match status" value="1"/>
</dbReference>
<evidence type="ECO:0000256" key="4">
    <source>
        <dbReference type="ARBA" id="ARBA00023002"/>
    </source>
</evidence>
<evidence type="ECO:0000256" key="3">
    <source>
        <dbReference type="ARBA" id="ARBA00022723"/>
    </source>
</evidence>
<dbReference type="Gene3D" id="1.20.1260.10">
    <property type="match status" value="1"/>
</dbReference>
<feature type="binding site" evidence="6">
    <location>
        <position position="54"/>
    </location>
    <ligand>
        <name>Fe cation</name>
        <dbReference type="ChEBI" id="CHEBI:24875"/>
        <label>1</label>
    </ligand>
</feature>
<dbReference type="InterPro" id="IPR012347">
    <property type="entry name" value="Ferritin-like"/>
</dbReference>
<feature type="binding site" evidence="6">
    <location>
        <position position="95"/>
    </location>
    <ligand>
        <name>Fe cation</name>
        <dbReference type="ChEBI" id="CHEBI:24875"/>
        <label>1</label>
    </ligand>
</feature>
<dbReference type="GO" id="GO:0005829">
    <property type="term" value="C:cytosol"/>
    <property type="evidence" value="ECO:0007669"/>
    <property type="project" value="TreeGrafter"/>
</dbReference>
<dbReference type="InterPro" id="IPR009040">
    <property type="entry name" value="Ferritin-like_diiron"/>
</dbReference>
<dbReference type="AlphaFoldDB" id="A0A1H3D994"/>
<dbReference type="PROSITE" id="PS50905">
    <property type="entry name" value="FERRITIN_LIKE"/>
    <property type="match status" value="1"/>
</dbReference>
<keyword evidence="7" id="KW-0963">Cytoplasm</keyword>
<dbReference type="InterPro" id="IPR041719">
    <property type="entry name" value="Ferritin_prok"/>
</dbReference>
<dbReference type="GO" id="GO:0006826">
    <property type="term" value="P:iron ion transport"/>
    <property type="evidence" value="ECO:0007669"/>
    <property type="project" value="InterPro"/>
</dbReference>
<dbReference type="CDD" id="cd01055">
    <property type="entry name" value="Nonheme_Ferritin"/>
    <property type="match status" value="1"/>
</dbReference>
<evidence type="ECO:0000256" key="2">
    <source>
        <dbReference type="ARBA" id="ARBA00022434"/>
    </source>
</evidence>
<evidence type="ECO:0000313" key="9">
    <source>
        <dbReference type="EMBL" id="SDX62718.1"/>
    </source>
</evidence>
<keyword evidence="10" id="KW-1185">Reference proteome</keyword>
<comment type="catalytic activity">
    <reaction evidence="7">
        <text>4 Fe(2+) + O2 + 6 H2O = 4 iron(III) oxide-hydroxide + 12 H(+)</text>
        <dbReference type="Rhea" id="RHEA:11972"/>
        <dbReference type="ChEBI" id="CHEBI:15377"/>
        <dbReference type="ChEBI" id="CHEBI:15378"/>
        <dbReference type="ChEBI" id="CHEBI:15379"/>
        <dbReference type="ChEBI" id="CHEBI:29033"/>
        <dbReference type="ChEBI" id="CHEBI:78619"/>
        <dbReference type="EC" id="1.16.3.2"/>
    </reaction>
</comment>
<comment type="subcellular location">
    <subcellularLocation>
        <location evidence="7">Cytoplasm</location>
    </subcellularLocation>
</comment>
<sequence>MKLNPQVVEALNKQINNELHASYTYLAMSAYFEAQDLPGFASWFRGHSAEEDTHAMRIFDFIAKRGARINLDGIAKPQTEYESPVDVLEQALAQEQTVTAQINALFELAHEVKEYSTQNMLNWFLAEQIEEEDLFTSILDKAKAASGDRWNLLLLDQELAKRGGGQSEA</sequence>
<dbReference type="EMBL" id="FNNP01000008">
    <property type="protein sequence ID" value="SDX62718.1"/>
    <property type="molecule type" value="Genomic_DNA"/>
</dbReference>